<name>A0ABS2QEV9_9BACI</name>
<keyword evidence="2" id="KW-1185">Reference proteome</keyword>
<sequence length="56" mass="6619">MLKENENEYQVATGNLLLGTNLILPRIDRETWLGWVPKNQVILFEKKYNFNPEDLV</sequence>
<evidence type="ECO:0000313" key="1">
    <source>
        <dbReference type="EMBL" id="MBM7691683.1"/>
    </source>
</evidence>
<gene>
    <name evidence="1" type="ORF">JOC77_001090</name>
</gene>
<protein>
    <submittedName>
        <fullName evidence="1">Uncharacterized protein</fullName>
    </submittedName>
</protein>
<comment type="caution">
    <text evidence="1">The sequence shown here is derived from an EMBL/GenBank/DDBJ whole genome shotgun (WGS) entry which is preliminary data.</text>
</comment>
<reference evidence="1 2" key="1">
    <citation type="submission" date="2021-01" db="EMBL/GenBank/DDBJ databases">
        <title>Genomic Encyclopedia of Type Strains, Phase IV (KMG-IV): sequencing the most valuable type-strain genomes for metagenomic binning, comparative biology and taxonomic classification.</title>
        <authorList>
            <person name="Goeker M."/>
        </authorList>
    </citation>
    <scope>NUCLEOTIDE SEQUENCE [LARGE SCALE GENOMIC DNA]</scope>
    <source>
        <strain evidence="1 2">DSM 105482</strain>
    </source>
</reference>
<organism evidence="1 2">
    <name type="scientific">Peribacillus deserti</name>
    <dbReference type="NCBI Taxonomy" id="673318"/>
    <lineage>
        <taxon>Bacteria</taxon>
        <taxon>Bacillati</taxon>
        <taxon>Bacillota</taxon>
        <taxon>Bacilli</taxon>
        <taxon>Bacillales</taxon>
        <taxon>Bacillaceae</taxon>
        <taxon>Peribacillus</taxon>
    </lineage>
</organism>
<accession>A0ABS2QEV9</accession>
<dbReference type="EMBL" id="JAFBFI010000003">
    <property type="protein sequence ID" value="MBM7691683.1"/>
    <property type="molecule type" value="Genomic_DNA"/>
</dbReference>
<dbReference type="Proteomes" id="UP000823486">
    <property type="component" value="Unassembled WGS sequence"/>
</dbReference>
<evidence type="ECO:0000313" key="2">
    <source>
        <dbReference type="Proteomes" id="UP000823486"/>
    </source>
</evidence>
<proteinExistence type="predicted"/>